<dbReference type="Proteomes" id="UP001244563">
    <property type="component" value="Unassembled WGS sequence"/>
</dbReference>
<name>A0ABT9THL4_PAENI</name>
<evidence type="ECO:0008006" key="3">
    <source>
        <dbReference type="Google" id="ProtNLM"/>
    </source>
</evidence>
<organism evidence="1 2">
    <name type="scientific">Paenarthrobacter nicotinovorans</name>
    <name type="common">Arthrobacter nicotinovorans</name>
    <dbReference type="NCBI Taxonomy" id="29320"/>
    <lineage>
        <taxon>Bacteria</taxon>
        <taxon>Bacillati</taxon>
        <taxon>Actinomycetota</taxon>
        <taxon>Actinomycetes</taxon>
        <taxon>Micrococcales</taxon>
        <taxon>Micrococcaceae</taxon>
        <taxon>Paenarthrobacter</taxon>
    </lineage>
</organism>
<dbReference type="InterPro" id="IPR024524">
    <property type="entry name" value="DUF3800"/>
</dbReference>
<protein>
    <recommendedName>
        <fullName evidence="3">DUF3800 domain-containing protein</fullName>
    </recommendedName>
</protein>
<keyword evidence="2" id="KW-1185">Reference proteome</keyword>
<comment type="caution">
    <text evidence="1">The sequence shown here is derived from an EMBL/GenBank/DDBJ whole genome shotgun (WGS) entry which is preliminary data.</text>
</comment>
<evidence type="ECO:0000313" key="1">
    <source>
        <dbReference type="EMBL" id="MDQ0101148.1"/>
    </source>
</evidence>
<dbReference type="Pfam" id="PF12686">
    <property type="entry name" value="DUF3800"/>
    <property type="match status" value="1"/>
</dbReference>
<dbReference type="EMBL" id="JAUSSW010000001">
    <property type="protein sequence ID" value="MDQ0101148.1"/>
    <property type="molecule type" value="Genomic_DNA"/>
</dbReference>
<evidence type="ECO:0000313" key="2">
    <source>
        <dbReference type="Proteomes" id="UP001244563"/>
    </source>
</evidence>
<sequence>MLAAFVDESERDEAFYFLGALVCTQEQYDFITAQFEQILDKHGRTFSQITAETEFHAYELMSGKGAWKGIPLRLRIGIYHEALRVIEASGACMHLEGIDVAGHLARGYKYPTPARELALSHLFERINDCAKAKGETVKVYADDHHTSEISRSNFTQYQAWGTYGYKSSKLEALHEGFEFIDSKLSRALQASDLVTYLYNRWKTVEESDPRAVESKALMWADIVPAVRRGSQRIWP</sequence>
<gene>
    <name evidence="1" type="ORF">J2T10_000767</name>
</gene>
<proteinExistence type="predicted"/>
<dbReference type="RefSeq" id="WP_306876982.1">
    <property type="nucleotide sequence ID" value="NZ_JAUSSW010000001.1"/>
</dbReference>
<accession>A0ABT9THL4</accession>
<reference evidence="1 2" key="1">
    <citation type="submission" date="2023-07" db="EMBL/GenBank/DDBJ databases">
        <title>Sorghum-associated microbial communities from plants grown in Nebraska, USA.</title>
        <authorList>
            <person name="Schachtman D."/>
        </authorList>
    </citation>
    <scope>NUCLEOTIDE SEQUENCE [LARGE SCALE GENOMIC DNA]</scope>
    <source>
        <strain evidence="1 2">CC523</strain>
    </source>
</reference>